<accession>A0A8T1D904</accession>
<sequence length="433" mass="46011">MPKKGARASKPSSSATKAKVVKGMTKKKERSSKRKPRARSPRDDAPAAGATTRSFPGPTANQLASAPGEIASDASSGPLGTSARVSASDKETPAGGANCASPGPTTSSSPASAAKEKAPASRSSTGQPKTKQPTSTHAEKAPACNASLRARKPIDYIFAAQGIAKDDASDEDYDPECDPDDDLEEIPRTVRTAVQRETLGPVVGSGPDTGGSAKNNTNKPKEVDVDARSKRDGKQHVTGFEASMRRFVQAARVEAEEAASSHKAAQDDTETVSGQVNVEIIDDDAEPIVESNAVEGNTSSLDADSHTQHNDAVNDENNNEITSLMLLCMLLYMLLRRRDYDSQFTGCEAGFLVRSERAVVDGQAKWQVSVAPGSEISLHNHKTNKLIYDSYHGAKSMLLTPQARQELGLLTEMKASTADITRYLSDKLGGCYY</sequence>
<dbReference type="VEuPathDB" id="FungiDB:PC110_g23030"/>
<name>A0A8T1D904_9STRA</name>
<feature type="region of interest" description="Disordered" evidence="1">
    <location>
        <begin position="1"/>
        <end position="147"/>
    </location>
</feature>
<feature type="compositionally biased region" description="Low complexity" evidence="1">
    <location>
        <begin position="8"/>
        <end position="23"/>
    </location>
</feature>
<feature type="compositionally biased region" description="Low complexity" evidence="1">
    <location>
        <begin position="100"/>
        <end position="113"/>
    </location>
</feature>
<dbReference type="VEuPathDB" id="FungiDB:PC110_g21516"/>
<gene>
    <name evidence="2" type="ORF">PC117_g12232</name>
</gene>
<feature type="compositionally biased region" description="Polar residues" evidence="1">
    <location>
        <begin position="73"/>
        <end position="85"/>
    </location>
</feature>
<evidence type="ECO:0000313" key="2">
    <source>
        <dbReference type="EMBL" id="KAG2936061.1"/>
    </source>
</evidence>
<feature type="compositionally biased region" description="Polar residues" evidence="1">
    <location>
        <begin position="51"/>
        <end position="64"/>
    </location>
</feature>
<feature type="compositionally biased region" description="Acidic residues" evidence="1">
    <location>
        <begin position="168"/>
        <end position="184"/>
    </location>
</feature>
<evidence type="ECO:0000313" key="3">
    <source>
        <dbReference type="Proteomes" id="UP000736787"/>
    </source>
</evidence>
<feature type="compositionally biased region" description="Polar residues" evidence="1">
    <location>
        <begin position="125"/>
        <end position="136"/>
    </location>
</feature>
<organism evidence="2 3">
    <name type="scientific">Phytophthora cactorum</name>
    <dbReference type="NCBI Taxonomy" id="29920"/>
    <lineage>
        <taxon>Eukaryota</taxon>
        <taxon>Sar</taxon>
        <taxon>Stramenopiles</taxon>
        <taxon>Oomycota</taxon>
        <taxon>Peronosporomycetes</taxon>
        <taxon>Peronosporales</taxon>
        <taxon>Peronosporaceae</taxon>
        <taxon>Phytophthora</taxon>
    </lineage>
</organism>
<dbReference type="Proteomes" id="UP000736787">
    <property type="component" value="Unassembled WGS sequence"/>
</dbReference>
<dbReference type="VEuPathDB" id="FungiDB:PC110_g21492"/>
<feature type="compositionally biased region" description="Basic and acidic residues" evidence="1">
    <location>
        <begin position="219"/>
        <end position="235"/>
    </location>
</feature>
<dbReference type="AlphaFoldDB" id="A0A8T1D904"/>
<comment type="caution">
    <text evidence="2">The sequence shown here is derived from an EMBL/GenBank/DDBJ whole genome shotgun (WGS) entry which is preliminary data.</text>
</comment>
<dbReference type="EMBL" id="RCMK01000332">
    <property type="protein sequence ID" value="KAG2936061.1"/>
    <property type="molecule type" value="Genomic_DNA"/>
</dbReference>
<proteinExistence type="predicted"/>
<protein>
    <submittedName>
        <fullName evidence="2">Uncharacterized protein</fullName>
    </submittedName>
</protein>
<feature type="region of interest" description="Disordered" evidence="1">
    <location>
        <begin position="162"/>
        <end position="235"/>
    </location>
</feature>
<feature type="region of interest" description="Disordered" evidence="1">
    <location>
        <begin position="296"/>
        <end position="315"/>
    </location>
</feature>
<reference evidence="2" key="1">
    <citation type="submission" date="2018-10" db="EMBL/GenBank/DDBJ databases">
        <title>Effector identification in a new, highly contiguous assembly of the strawberry crown rot pathogen Phytophthora cactorum.</title>
        <authorList>
            <person name="Armitage A.D."/>
            <person name="Nellist C.F."/>
            <person name="Bates H."/>
            <person name="Vickerstaff R.J."/>
            <person name="Harrison R.J."/>
        </authorList>
    </citation>
    <scope>NUCLEOTIDE SEQUENCE</scope>
    <source>
        <strain evidence="2">4040</strain>
    </source>
</reference>
<evidence type="ECO:0000256" key="1">
    <source>
        <dbReference type="SAM" id="MobiDB-lite"/>
    </source>
</evidence>
<feature type="compositionally biased region" description="Basic residues" evidence="1">
    <location>
        <begin position="24"/>
        <end position="39"/>
    </location>
</feature>